<dbReference type="EMBL" id="JARKIB010000036">
    <property type="protein sequence ID" value="KAJ7761072.1"/>
    <property type="molecule type" value="Genomic_DNA"/>
</dbReference>
<gene>
    <name evidence="2" type="ORF">B0H16DRAFT_558945</name>
</gene>
<reference evidence="2" key="1">
    <citation type="submission" date="2023-03" db="EMBL/GenBank/DDBJ databases">
        <title>Massive genome expansion in bonnet fungi (Mycena s.s.) driven by repeated elements and novel gene families across ecological guilds.</title>
        <authorList>
            <consortium name="Lawrence Berkeley National Laboratory"/>
            <person name="Harder C.B."/>
            <person name="Miyauchi S."/>
            <person name="Viragh M."/>
            <person name="Kuo A."/>
            <person name="Thoen E."/>
            <person name="Andreopoulos B."/>
            <person name="Lu D."/>
            <person name="Skrede I."/>
            <person name="Drula E."/>
            <person name="Henrissat B."/>
            <person name="Morin E."/>
            <person name="Kohler A."/>
            <person name="Barry K."/>
            <person name="LaButti K."/>
            <person name="Morin E."/>
            <person name="Salamov A."/>
            <person name="Lipzen A."/>
            <person name="Mereny Z."/>
            <person name="Hegedus B."/>
            <person name="Baldrian P."/>
            <person name="Stursova M."/>
            <person name="Weitz H."/>
            <person name="Taylor A."/>
            <person name="Grigoriev I.V."/>
            <person name="Nagy L.G."/>
            <person name="Martin F."/>
            <person name="Kauserud H."/>
        </authorList>
    </citation>
    <scope>NUCLEOTIDE SEQUENCE</scope>
    <source>
        <strain evidence="2">CBHHK182m</strain>
    </source>
</reference>
<name>A0AAD7NG95_9AGAR</name>
<evidence type="ECO:0000313" key="2">
    <source>
        <dbReference type="EMBL" id="KAJ7761072.1"/>
    </source>
</evidence>
<comment type="caution">
    <text evidence="2">The sequence shown here is derived from an EMBL/GenBank/DDBJ whole genome shotgun (WGS) entry which is preliminary data.</text>
</comment>
<evidence type="ECO:0008006" key="4">
    <source>
        <dbReference type="Google" id="ProtNLM"/>
    </source>
</evidence>
<accession>A0AAD7NG95</accession>
<organism evidence="2 3">
    <name type="scientific">Mycena metata</name>
    <dbReference type="NCBI Taxonomy" id="1033252"/>
    <lineage>
        <taxon>Eukaryota</taxon>
        <taxon>Fungi</taxon>
        <taxon>Dikarya</taxon>
        <taxon>Basidiomycota</taxon>
        <taxon>Agaricomycotina</taxon>
        <taxon>Agaricomycetes</taxon>
        <taxon>Agaricomycetidae</taxon>
        <taxon>Agaricales</taxon>
        <taxon>Marasmiineae</taxon>
        <taxon>Mycenaceae</taxon>
        <taxon>Mycena</taxon>
    </lineage>
</organism>
<feature type="region of interest" description="Disordered" evidence="1">
    <location>
        <begin position="391"/>
        <end position="410"/>
    </location>
</feature>
<evidence type="ECO:0000313" key="3">
    <source>
        <dbReference type="Proteomes" id="UP001215598"/>
    </source>
</evidence>
<keyword evidence="3" id="KW-1185">Reference proteome</keyword>
<evidence type="ECO:0000256" key="1">
    <source>
        <dbReference type="SAM" id="MobiDB-lite"/>
    </source>
</evidence>
<protein>
    <recommendedName>
        <fullName evidence="4">F-box domain-containing protein</fullName>
    </recommendedName>
</protein>
<dbReference type="AlphaFoldDB" id="A0AAD7NG95"/>
<proteinExistence type="predicted"/>
<dbReference type="Proteomes" id="UP001215598">
    <property type="component" value="Unassembled WGS sequence"/>
</dbReference>
<sequence>MQTFSILPSKTPSDQEAVANYSELYLGFDCLRKQNDKLRQENDRLKHGNNILSLKLATYCSRSFASLPPEILLLIFRDTLPPEWLLSGTESLVPYPSDIPSTDLRTKRSLISVCKSWNRVATELLYQRVTLRRIIQLPLFVRTLQSQTGLAALVKHLDIDCFVPPRYSKLYGSEIELILEACPNLCHVGFSPVFRMAHLLCRLPVLRSSAITSLEFSSSIPYSAIHPSLVHLSQNLRYLALAVPMLTEEHPVLSFPRVEKLRLQLTSNSVVLAHKWLIPNVRRLSLDVLDRDLDDATEILLATYGRTIKFLRVSAPSSRRIDPEKILARCPVLEHVTFNSAHFLPRSALSHPTVKFVDIICELFDGVYTDLAKTGLPALLRWRNLEATASFKDLPPPQGDTKDGSDSDGKLIPERLPELLEFFNQHVVNGMQEIPTEPYDHNYKLGDGDHGELNDWVQGSTDSYDSYSDAVTG</sequence>
<feature type="compositionally biased region" description="Basic and acidic residues" evidence="1">
    <location>
        <begin position="400"/>
        <end position="410"/>
    </location>
</feature>